<evidence type="ECO:0000256" key="18">
    <source>
        <dbReference type="SAM" id="MobiDB-lite"/>
    </source>
</evidence>
<dbReference type="Pfam" id="PF04205">
    <property type="entry name" value="FMN_bind"/>
    <property type="match status" value="1"/>
</dbReference>
<dbReference type="HAMAP" id="MF_00427">
    <property type="entry name" value="NqrC"/>
    <property type="match status" value="1"/>
</dbReference>
<evidence type="ECO:0000256" key="6">
    <source>
        <dbReference type="ARBA" id="ARBA00022643"/>
    </source>
</evidence>
<evidence type="ECO:0000313" key="20">
    <source>
        <dbReference type="EMBL" id="TWT39533.1"/>
    </source>
</evidence>
<name>A0A5C5VNH0_9BACT</name>
<dbReference type="OrthoDB" id="9794010at2"/>
<evidence type="ECO:0000256" key="14">
    <source>
        <dbReference type="ARBA" id="ARBA00023136"/>
    </source>
</evidence>
<keyword evidence="9 16" id="KW-1133">Transmembrane helix</keyword>
<feature type="transmembrane region" description="Helical" evidence="16">
    <location>
        <begin position="12"/>
        <end position="32"/>
    </location>
</feature>
<evidence type="ECO:0000256" key="4">
    <source>
        <dbReference type="ARBA" id="ARBA00022553"/>
    </source>
</evidence>
<dbReference type="AlphaFoldDB" id="A0A5C5VNH0"/>
<evidence type="ECO:0000256" key="1">
    <source>
        <dbReference type="ARBA" id="ARBA00022448"/>
    </source>
</evidence>
<evidence type="ECO:0000256" key="13">
    <source>
        <dbReference type="ARBA" id="ARBA00023075"/>
    </source>
</evidence>
<keyword evidence="1 16" id="KW-0813">Transport</keyword>
<dbReference type="SMART" id="SM00900">
    <property type="entry name" value="FMN_bind"/>
    <property type="match status" value="1"/>
</dbReference>
<evidence type="ECO:0000256" key="7">
    <source>
        <dbReference type="ARBA" id="ARBA00022692"/>
    </source>
</evidence>
<keyword evidence="12 16" id="KW-0406">Ion transport</keyword>
<keyword evidence="8 16" id="KW-1278">Translocase</keyword>
<dbReference type="GO" id="GO:0006814">
    <property type="term" value="P:sodium ion transport"/>
    <property type="evidence" value="ECO:0007669"/>
    <property type="project" value="UniProtKB-UniRule"/>
</dbReference>
<proteinExistence type="inferred from homology"/>
<comment type="cofactor">
    <cofactor evidence="16 17">
        <name>FMN</name>
        <dbReference type="ChEBI" id="CHEBI:58210"/>
    </cofactor>
</comment>
<dbReference type="PIRSF" id="PIRSF009437">
    <property type="entry name" value="NQR-1_subunit_C"/>
    <property type="match status" value="1"/>
</dbReference>
<feature type="modified residue" description="FMN phosphoryl threonine" evidence="16">
    <location>
        <position position="237"/>
    </location>
</feature>
<evidence type="ECO:0000256" key="3">
    <source>
        <dbReference type="ARBA" id="ARBA00022519"/>
    </source>
</evidence>
<evidence type="ECO:0000256" key="15">
    <source>
        <dbReference type="ARBA" id="ARBA00023201"/>
    </source>
</evidence>
<evidence type="ECO:0000313" key="21">
    <source>
        <dbReference type="Proteomes" id="UP000318878"/>
    </source>
</evidence>
<organism evidence="20 21">
    <name type="scientific">Blastopirellula retiformator</name>
    <dbReference type="NCBI Taxonomy" id="2527970"/>
    <lineage>
        <taxon>Bacteria</taxon>
        <taxon>Pseudomonadati</taxon>
        <taxon>Planctomycetota</taxon>
        <taxon>Planctomycetia</taxon>
        <taxon>Pirellulales</taxon>
        <taxon>Pirellulaceae</taxon>
        <taxon>Blastopirellula</taxon>
    </lineage>
</organism>
<comment type="subunit">
    <text evidence="16 17">Composed of six subunits; NqrA, NqrB, NqrC, NqrD, NqrE and NqrF.</text>
</comment>
<keyword evidence="6 16" id="KW-0288">FMN</keyword>
<comment type="similarity">
    <text evidence="16 17">Belongs to the NqrC family.</text>
</comment>
<keyword evidence="3" id="KW-0997">Cell inner membrane</keyword>
<dbReference type="RefSeq" id="WP_146429697.1">
    <property type="nucleotide sequence ID" value="NZ_SJPF01000001.1"/>
</dbReference>
<evidence type="ECO:0000256" key="12">
    <source>
        <dbReference type="ARBA" id="ARBA00023065"/>
    </source>
</evidence>
<keyword evidence="21" id="KW-1185">Reference proteome</keyword>
<comment type="caution">
    <text evidence="16">Lacks conserved residue(s) required for the propagation of feature annotation.</text>
</comment>
<evidence type="ECO:0000256" key="8">
    <source>
        <dbReference type="ARBA" id="ARBA00022967"/>
    </source>
</evidence>
<dbReference type="GO" id="GO:0005886">
    <property type="term" value="C:plasma membrane"/>
    <property type="evidence" value="ECO:0007669"/>
    <property type="project" value="UniProtKB-SubCell"/>
</dbReference>
<keyword evidence="10 16" id="KW-0520">NAD</keyword>
<sequence length="270" mass="29497">MQFRDSVGGTFLVAAVLCIVCSVLVSSVAVGLKSKQEENKELDRQRNILLAAQLIDKDATNDDVAKAFDSKVKKIIIDLDTGERVDNIENPPVDIKTFNQKESLGKEGMSEEIPKDAPKDERLGDLPKREKYSFVYLIEEDDKLATIVLPFYGKGLWSTMYGYVALKSDTETIAGLTYYEHGETPGLGGEVDNEMWKAQWEDTKAIDDDGTVVVSVVKAGSANDGLGSVIDGLSGATITTKGVNTMIRYWLGPGGFGPFLEKVRKGEFNG</sequence>
<keyword evidence="13 16" id="KW-0830">Ubiquinone</keyword>
<dbReference type="PANTHER" id="PTHR37838:SF1">
    <property type="entry name" value="NA(+)-TRANSLOCATING NADH-QUINONE REDUCTASE SUBUNIT C"/>
    <property type="match status" value="1"/>
</dbReference>
<dbReference type="Proteomes" id="UP000318878">
    <property type="component" value="Unassembled WGS sequence"/>
</dbReference>
<dbReference type="NCBIfam" id="NF003749">
    <property type="entry name" value="PRK05346.1-5"/>
    <property type="match status" value="1"/>
</dbReference>
<evidence type="ECO:0000256" key="5">
    <source>
        <dbReference type="ARBA" id="ARBA00022630"/>
    </source>
</evidence>
<keyword evidence="2 16" id="KW-1003">Cell membrane</keyword>
<dbReference type="EMBL" id="SJPF01000001">
    <property type="protein sequence ID" value="TWT39533.1"/>
    <property type="molecule type" value="Genomic_DNA"/>
</dbReference>
<keyword evidence="5 16" id="KW-0285">Flavoprotein</keyword>
<protein>
    <recommendedName>
        <fullName evidence="16 17">Na(+)-translocating NADH-quinone reductase subunit C</fullName>
        <shortName evidence="16 17">Na(+)-NQR subunit C</shortName>
        <shortName evidence="16 17">Na(+)-translocating NQR subunit C</shortName>
        <ecNumber evidence="16 17">7.2.1.1</ecNumber>
    </recommendedName>
    <alternativeName>
        <fullName evidence="16 17">NQR complex subunit C</fullName>
    </alternativeName>
    <alternativeName>
        <fullName evidence="16 17">NQR-1 subunit C</fullName>
    </alternativeName>
</protein>
<feature type="region of interest" description="Disordered" evidence="18">
    <location>
        <begin position="99"/>
        <end position="122"/>
    </location>
</feature>
<dbReference type="EC" id="7.2.1.1" evidence="16 17"/>
<comment type="catalytic activity">
    <reaction evidence="16 17">
        <text>a ubiquinone + n Na(+)(in) + NADH + H(+) = a ubiquinol + n Na(+)(out) + NAD(+)</text>
        <dbReference type="Rhea" id="RHEA:47748"/>
        <dbReference type="Rhea" id="RHEA-COMP:9565"/>
        <dbReference type="Rhea" id="RHEA-COMP:9566"/>
        <dbReference type="ChEBI" id="CHEBI:15378"/>
        <dbReference type="ChEBI" id="CHEBI:16389"/>
        <dbReference type="ChEBI" id="CHEBI:17976"/>
        <dbReference type="ChEBI" id="CHEBI:29101"/>
        <dbReference type="ChEBI" id="CHEBI:57540"/>
        <dbReference type="ChEBI" id="CHEBI:57945"/>
        <dbReference type="EC" id="7.2.1.1"/>
    </reaction>
</comment>
<keyword evidence="11 16" id="KW-0915">Sodium</keyword>
<gene>
    <name evidence="16 20" type="primary">nqrC</name>
    <name evidence="20" type="ORF">Enr8_12330</name>
</gene>
<keyword evidence="20" id="KW-0560">Oxidoreductase</keyword>
<dbReference type="PANTHER" id="PTHR37838">
    <property type="entry name" value="NA(+)-TRANSLOCATING NADH-QUINONE REDUCTASE SUBUNIT C"/>
    <property type="match status" value="1"/>
</dbReference>
<comment type="function">
    <text evidence="16">NQR complex catalyzes the reduction of ubiquinone-1 to ubiquinol by two successive reactions, coupled with the transport of Na(+) ions from the cytoplasm to the periplasm. NqrA to NqrE are probably involved in the second step, the conversion of ubisemiquinone to ubiquinol.</text>
</comment>
<evidence type="ECO:0000256" key="17">
    <source>
        <dbReference type="PIRNR" id="PIRNR009437"/>
    </source>
</evidence>
<feature type="domain" description="FMN-binding" evidence="19">
    <location>
        <begin position="155"/>
        <end position="254"/>
    </location>
</feature>
<evidence type="ECO:0000256" key="2">
    <source>
        <dbReference type="ARBA" id="ARBA00022475"/>
    </source>
</evidence>
<evidence type="ECO:0000259" key="19">
    <source>
        <dbReference type="SMART" id="SM00900"/>
    </source>
</evidence>
<dbReference type="GO" id="GO:0010181">
    <property type="term" value="F:FMN binding"/>
    <property type="evidence" value="ECO:0007669"/>
    <property type="project" value="UniProtKB-UniRule"/>
</dbReference>
<evidence type="ECO:0000256" key="16">
    <source>
        <dbReference type="HAMAP-Rule" id="MF_00427"/>
    </source>
</evidence>
<keyword evidence="4 16" id="KW-0597">Phosphoprotein</keyword>
<evidence type="ECO:0000256" key="9">
    <source>
        <dbReference type="ARBA" id="ARBA00022989"/>
    </source>
</evidence>
<accession>A0A5C5VNH0</accession>
<feature type="compositionally biased region" description="Basic and acidic residues" evidence="18">
    <location>
        <begin position="103"/>
        <end position="122"/>
    </location>
</feature>
<comment type="caution">
    <text evidence="20">The sequence shown here is derived from an EMBL/GenBank/DDBJ whole genome shotgun (WGS) entry which is preliminary data.</text>
</comment>
<keyword evidence="15 16" id="KW-0739">Sodium transport</keyword>
<comment type="subcellular location">
    <subcellularLocation>
        <location evidence="16">Cell membrane</location>
        <topology evidence="16">Single-pass membrane protein</topology>
    </subcellularLocation>
</comment>
<evidence type="ECO:0000256" key="11">
    <source>
        <dbReference type="ARBA" id="ARBA00023053"/>
    </source>
</evidence>
<reference evidence="20 21" key="1">
    <citation type="submission" date="2019-02" db="EMBL/GenBank/DDBJ databases">
        <title>Deep-cultivation of Planctomycetes and their phenomic and genomic characterization uncovers novel biology.</title>
        <authorList>
            <person name="Wiegand S."/>
            <person name="Jogler M."/>
            <person name="Boedeker C."/>
            <person name="Pinto D."/>
            <person name="Vollmers J."/>
            <person name="Rivas-Marin E."/>
            <person name="Kohn T."/>
            <person name="Peeters S.H."/>
            <person name="Heuer A."/>
            <person name="Rast P."/>
            <person name="Oberbeckmann S."/>
            <person name="Bunk B."/>
            <person name="Jeske O."/>
            <person name="Meyerdierks A."/>
            <person name="Storesund J.E."/>
            <person name="Kallscheuer N."/>
            <person name="Luecker S."/>
            <person name="Lage O.M."/>
            <person name="Pohl T."/>
            <person name="Merkel B.J."/>
            <person name="Hornburger P."/>
            <person name="Mueller R.-W."/>
            <person name="Bruemmer F."/>
            <person name="Labrenz M."/>
            <person name="Spormann A.M."/>
            <person name="Op Den Camp H."/>
            <person name="Overmann J."/>
            <person name="Amann R."/>
            <person name="Jetten M.S.M."/>
            <person name="Mascher T."/>
            <person name="Medema M.H."/>
            <person name="Devos D.P."/>
            <person name="Kaster A.-K."/>
            <person name="Ovreas L."/>
            <person name="Rohde M."/>
            <person name="Galperin M.Y."/>
            <person name="Jogler C."/>
        </authorList>
    </citation>
    <scope>NUCLEOTIDE SEQUENCE [LARGE SCALE GENOMIC DNA]</scope>
    <source>
        <strain evidence="20 21">Enr8</strain>
    </source>
</reference>
<keyword evidence="7 16" id="KW-0812">Transmembrane</keyword>
<dbReference type="InterPro" id="IPR007329">
    <property type="entry name" value="FMN-bd"/>
</dbReference>
<dbReference type="GO" id="GO:0016655">
    <property type="term" value="F:oxidoreductase activity, acting on NAD(P)H, quinone or similar compound as acceptor"/>
    <property type="evidence" value="ECO:0007669"/>
    <property type="project" value="UniProtKB-UniRule"/>
</dbReference>
<dbReference type="NCBIfam" id="TIGR01938">
    <property type="entry name" value="nqrC"/>
    <property type="match status" value="1"/>
</dbReference>
<keyword evidence="14 16" id="KW-0472">Membrane</keyword>
<dbReference type="InterPro" id="IPR010204">
    <property type="entry name" value="NqrC"/>
</dbReference>
<evidence type="ECO:0000256" key="10">
    <source>
        <dbReference type="ARBA" id="ARBA00023027"/>
    </source>
</evidence>